<dbReference type="SUPFAM" id="SSF52317">
    <property type="entry name" value="Class I glutamine amidotransferase-like"/>
    <property type="match status" value="1"/>
</dbReference>
<comment type="pathway">
    <text evidence="3">Carbohydrate degradation; pentose phosphate pathway; D-ribose 5-phosphate from D-ribulose 5-phosphate (non-oxidative stage): step 1/1.</text>
</comment>
<dbReference type="Gene3D" id="3.40.50.1360">
    <property type="match status" value="1"/>
</dbReference>
<comment type="subunit">
    <text evidence="3">Homodimer.</text>
</comment>
<comment type="catalytic activity">
    <reaction evidence="1 3">
        <text>aldehydo-D-ribose 5-phosphate = D-ribulose 5-phosphate</text>
        <dbReference type="Rhea" id="RHEA:14657"/>
        <dbReference type="ChEBI" id="CHEBI:58121"/>
        <dbReference type="ChEBI" id="CHEBI:58273"/>
        <dbReference type="EC" id="5.3.1.6"/>
    </reaction>
</comment>
<evidence type="ECO:0000256" key="2">
    <source>
        <dbReference type="ARBA" id="ARBA00023235"/>
    </source>
</evidence>
<accession>A0A060UKY9</accession>
<dbReference type="Pfam" id="PF17124">
    <property type="entry name" value="ThiJ_like"/>
    <property type="match status" value="1"/>
</dbReference>
<dbReference type="AlphaFoldDB" id="A0A060UKY9"/>
<dbReference type="Gene3D" id="3.30.70.260">
    <property type="match status" value="1"/>
</dbReference>
<comment type="similarity">
    <text evidence="3">Belongs to the ribose 5-phosphate isomerase family.</text>
</comment>
<feature type="binding site" evidence="3">
    <location>
        <position position="368"/>
    </location>
    <ligand>
        <name>substrate</name>
    </ligand>
</feature>
<dbReference type="NCBIfam" id="TIGR00021">
    <property type="entry name" value="rpiA"/>
    <property type="match status" value="1"/>
</dbReference>
<dbReference type="InterPro" id="IPR020672">
    <property type="entry name" value="Ribose5P_isomerase_typA_subgr"/>
</dbReference>
<dbReference type="SUPFAM" id="SSF75445">
    <property type="entry name" value="D-ribose-5-phosphate isomerase (RpiA), lid domain"/>
    <property type="match status" value="1"/>
</dbReference>
<dbReference type="GO" id="GO:0004751">
    <property type="term" value="F:ribose-5-phosphate isomerase activity"/>
    <property type="evidence" value="ECO:0007669"/>
    <property type="project" value="UniProtKB-UniRule"/>
</dbReference>
<dbReference type="SUPFAM" id="SSF100950">
    <property type="entry name" value="NagB/RpiA/CoA transferase-like"/>
    <property type="match status" value="1"/>
</dbReference>
<dbReference type="HAMAP" id="MF_00170">
    <property type="entry name" value="Rib_5P_isom_A"/>
    <property type="match status" value="1"/>
</dbReference>
<dbReference type="GO" id="GO:0009052">
    <property type="term" value="P:pentose-phosphate shunt, non-oxidative branch"/>
    <property type="evidence" value="ECO:0007669"/>
    <property type="project" value="UniProtKB-UniRule"/>
</dbReference>
<evidence type="ECO:0000313" key="6">
    <source>
        <dbReference type="Proteomes" id="UP000193925"/>
    </source>
</evidence>
<sequence length="466" mass="49436">MNTQPFVLILLSAAQRLRLNDGTEVTTGFWAEELVVPWQILRKAGWRLQVVTPGGVPPLIDPESLDPSTLGGDHSRAAYLCDAVRQITGLRTPLDLDALTGKDLDTLIGVFIPGGNGPLMDLCQAPGVDRLLRHCVAAAKPIATLCHGTAALLATGGGADRSPFCGQRVTCFSAAEESATPLAGRWPYTLEKRLRQEGFRVSTGAPWQSHIATDNFILSGQNPASAATLTHVFIERLTSTPTYKGNNMNADALKKMAAEAALRYIQPGMVVGVGTGSTTNFFIAALGAAKIHVDGYVASSIATENRLKAQGLNVLDLNATGDIPVYVDGADEADPHFRLIKGGGGALTREKIVASAARLFICIADVSKDKPMLGKFPLPVEVIPFARSFVARQLVKLGGSPTLRNGVTTDNGNVILDVTGLDLSDPLRMEESINAIPGVLDNGIFAHRRADVMLFGSADGVIERKA</sequence>
<feature type="binding site" evidence="3">
    <location>
        <begin position="328"/>
        <end position="331"/>
    </location>
    <ligand>
        <name>substrate</name>
    </ligand>
</feature>
<dbReference type="FunFam" id="3.40.50.1360:FF:000001">
    <property type="entry name" value="Ribose-5-phosphate isomerase A"/>
    <property type="match status" value="1"/>
</dbReference>
<dbReference type="PANTHER" id="PTHR11934">
    <property type="entry name" value="RIBOSE-5-PHOSPHATE ISOMERASE"/>
    <property type="match status" value="1"/>
</dbReference>
<name>A0A060UKY9_9PROT</name>
<dbReference type="EC" id="5.3.1.6" evidence="3"/>
<gene>
    <name evidence="3 4" type="primary">rpiA</name>
    <name evidence="4" type="ORF">AFERRI_230008</name>
    <name evidence="5" type="ORF">AFERRI_50647</name>
</gene>
<dbReference type="InterPro" id="IPR037171">
    <property type="entry name" value="NagB/RpiA_transferase-like"/>
</dbReference>
<evidence type="ECO:0000313" key="4">
    <source>
        <dbReference type="EMBL" id="CDQ09150.1"/>
    </source>
</evidence>
<dbReference type="FunFam" id="3.30.70.260:FF:000004">
    <property type="entry name" value="Ribose-5-phosphate isomerase A"/>
    <property type="match status" value="1"/>
</dbReference>
<dbReference type="InterPro" id="IPR029062">
    <property type="entry name" value="Class_I_gatase-like"/>
</dbReference>
<keyword evidence="6" id="KW-1185">Reference proteome</keyword>
<dbReference type="InterPro" id="IPR032633">
    <property type="entry name" value="ThiJ-like"/>
</dbReference>
<evidence type="ECO:0000256" key="1">
    <source>
        <dbReference type="ARBA" id="ARBA00001713"/>
    </source>
</evidence>
<protein>
    <recommendedName>
        <fullName evidence="3">Ribose-5-phosphate isomerase A</fullName>
        <ecNumber evidence="3">5.3.1.6</ecNumber>
    </recommendedName>
    <alternativeName>
        <fullName evidence="3">Phosphoriboisomerase A</fullName>
        <shortName evidence="3">PRI</shortName>
    </alternativeName>
</protein>
<feature type="binding site" evidence="3">
    <location>
        <begin position="341"/>
        <end position="344"/>
    </location>
    <ligand>
        <name>substrate</name>
    </ligand>
</feature>
<dbReference type="EMBL" id="CCCS020000016">
    <property type="protein sequence ID" value="CDQ09150.1"/>
    <property type="molecule type" value="Genomic_DNA"/>
</dbReference>
<dbReference type="Gene3D" id="3.40.50.880">
    <property type="match status" value="1"/>
</dbReference>
<evidence type="ECO:0000313" key="5">
    <source>
        <dbReference type="EMBL" id="SMH67446.1"/>
    </source>
</evidence>
<dbReference type="NCBIfam" id="NF001924">
    <property type="entry name" value="PRK00702.1"/>
    <property type="match status" value="1"/>
</dbReference>
<comment type="function">
    <text evidence="3">Catalyzes the reversible conversion of ribose-5-phosphate to ribulose 5-phosphate.</text>
</comment>
<proteinExistence type="inferred from homology"/>
<dbReference type="Proteomes" id="UP000193925">
    <property type="component" value="Chromosome AFERRI"/>
</dbReference>
<dbReference type="GO" id="GO:0006014">
    <property type="term" value="P:D-ribose metabolic process"/>
    <property type="evidence" value="ECO:0007669"/>
    <property type="project" value="TreeGrafter"/>
</dbReference>
<feature type="active site" description="Proton acceptor" evidence="3">
    <location>
        <position position="350"/>
    </location>
</feature>
<evidence type="ECO:0000256" key="3">
    <source>
        <dbReference type="HAMAP-Rule" id="MF_00170"/>
    </source>
</evidence>
<keyword evidence="2 3" id="KW-0413">Isomerase</keyword>
<reference evidence="4" key="1">
    <citation type="submission" date="2014-03" db="EMBL/GenBank/DDBJ databases">
        <authorList>
            <person name="Genoscope - CEA"/>
        </authorList>
    </citation>
    <scope>NUCLEOTIDE SEQUENCE [LARGE SCALE GENOMIC DNA]</scope>
    <source>
        <strain evidence="4">CF27</strain>
    </source>
</reference>
<dbReference type="GO" id="GO:0005829">
    <property type="term" value="C:cytosol"/>
    <property type="evidence" value="ECO:0007669"/>
    <property type="project" value="TreeGrafter"/>
</dbReference>
<dbReference type="UniPathway" id="UPA00115">
    <property type="reaction ID" value="UER00412"/>
</dbReference>
<reference evidence="5 6" key="3">
    <citation type="submission" date="2017-03" db="EMBL/GenBank/DDBJ databases">
        <authorList>
            <person name="Regsiter A."/>
            <person name="William W."/>
        </authorList>
    </citation>
    <scope>NUCLEOTIDE SEQUENCE [LARGE SCALE GENOMIC DNA]</scope>
    <source>
        <strain evidence="5">PRJEB5721</strain>
    </source>
</reference>
<reference evidence="4" key="2">
    <citation type="submission" date="2014-07" db="EMBL/GenBank/DDBJ databases">
        <title>Initial genome analysis of the psychrotolerant acidophile Acidithiobacillus ferrivorans CF27: insights into iron and sulfur oxidation pathways and into biofilm formation.</title>
        <authorList>
            <person name="Talla E."/>
            <person name="Hedrich S."/>
            <person name="Mangenot S."/>
            <person name="Ji B."/>
            <person name="Johnson D.B."/>
            <person name="Barbe V."/>
            <person name="Bonnefoy V."/>
        </authorList>
    </citation>
    <scope>NUCLEOTIDE SEQUENCE [LARGE SCALE GENOMIC DNA]</scope>
    <source>
        <strain evidence="4">CF27</strain>
    </source>
</reference>
<dbReference type="EMBL" id="LT841305">
    <property type="protein sequence ID" value="SMH67446.1"/>
    <property type="molecule type" value="Genomic_DNA"/>
</dbReference>
<dbReference type="Pfam" id="PF06026">
    <property type="entry name" value="Rib_5-P_isom_A"/>
    <property type="match status" value="1"/>
</dbReference>
<dbReference type="CDD" id="cd01398">
    <property type="entry name" value="RPI_A"/>
    <property type="match status" value="1"/>
</dbReference>
<feature type="binding site" evidence="3">
    <location>
        <begin position="275"/>
        <end position="278"/>
    </location>
    <ligand>
        <name>substrate</name>
    </ligand>
</feature>
<dbReference type="PANTHER" id="PTHR11934:SF0">
    <property type="entry name" value="RIBOSE-5-PHOSPHATE ISOMERASE"/>
    <property type="match status" value="1"/>
</dbReference>
<dbReference type="InterPro" id="IPR004788">
    <property type="entry name" value="Ribose5P_isomerase_type_A"/>
</dbReference>
<organism evidence="4">
    <name type="scientific">Acidithiobacillus ferrivorans</name>
    <dbReference type="NCBI Taxonomy" id="160808"/>
    <lineage>
        <taxon>Bacteria</taxon>
        <taxon>Pseudomonadati</taxon>
        <taxon>Pseudomonadota</taxon>
        <taxon>Acidithiobacillia</taxon>
        <taxon>Acidithiobacillales</taxon>
        <taxon>Acidithiobacillaceae</taxon>
        <taxon>Acidithiobacillus</taxon>
    </lineage>
</organism>
<dbReference type="CDD" id="cd03141">
    <property type="entry name" value="GATase1_Hsp31_like"/>
    <property type="match status" value="1"/>
</dbReference>